<dbReference type="Proteomes" id="UP000314294">
    <property type="component" value="Unassembled WGS sequence"/>
</dbReference>
<feature type="region of interest" description="Disordered" evidence="1">
    <location>
        <begin position="75"/>
        <end position="108"/>
    </location>
</feature>
<organism evidence="2 3">
    <name type="scientific">Liparis tanakae</name>
    <name type="common">Tanaka's snailfish</name>
    <dbReference type="NCBI Taxonomy" id="230148"/>
    <lineage>
        <taxon>Eukaryota</taxon>
        <taxon>Metazoa</taxon>
        <taxon>Chordata</taxon>
        <taxon>Craniata</taxon>
        <taxon>Vertebrata</taxon>
        <taxon>Euteleostomi</taxon>
        <taxon>Actinopterygii</taxon>
        <taxon>Neopterygii</taxon>
        <taxon>Teleostei</taxon>
        <taxon>Neoteleostei</taxon>
        <taxon>Acanthomorphata</taxon>
        <taxon>Eupercaria</taxon>
        <taxon>Perciformes</taxon>
        <taxon>Cottioidei</taxon>
        <taxon>Cottales</taxon>
        <taxon>Liparidae</taxon>
        <taxon>Liparis</taxon>
    </lineage>
</organism>
<dbReference type="EMBL" id="SRLO01000895">
    <property type="protein sequence ID" value="TNN44580.1"/>
    <property type="molecule type" value="Genomic_DNA"/>
</dbReference>
<accession>A0A4Z2FUL4</accession>
<feature type="region of interest" description="Disordered" evidence="1">
    <location>
        <begin position="1"/>
        <end position="48"/>
    </location>
</feature>
<evidence type="ECO:0000313" key="2">
    <source>
        <dbReference type="EMBL" id="TNN44580.1"/>
    </source>
</evidence>
<evidence type="ECO:0000256" key="1">
    <source>
        <dbReference type="SAM" id="MobiDB-lite"/>
    </source>
</evidence>
<name>A0A4Z2FUL4_9TELE</name>
<comment type="caution">
    <text evidence="2">The sequence shown here is derived from an EMBL/GenBank/DDBJ whole genome shotgun (WGS) entry which is preliminary data.</text>
</comment>
<proteinExistence type="predicted"/>
<evidence type="ECO:0000313" key="3">
    <source>
        <dbReference type="Proteomes" id="UP000314294"/>
    </source>
</evidence>
<protein>
    <submittedName>
        <fullName evidence="2">Uncharacterized protein</fullName>
    </submittedName>
</protein>
<feature type="compositionally biased region" description="Acidic residues" evidence="1">
    <location>
        <begin position="1"/>
        <end position="10"/>
    </location>
</feature>
<reference evidence="2 3" key="1">
    <citation type="submission" date="2019-03" db="EMBL/GenBank/DDBJ databases">
        <title>First draft genome of Liparis tanakae, snailfish: a comprehensive survey of snailfish specific genes.</title>
        <authorList>
            <person name="Kim W."/>
            <person name="Song I."/>
            <person name="Jeong J.-H."/>
            <person name="Kim D."/>
            <person name="Kim S."/>
            <person name="Ryu S."/>
            <person name="Song J.Y."/>
            <person name="Lee S.K."/>
        </authorList>
    </citation>
    <scope>NUCLEOTIDE SEQUENCE [LARGE SCALE GENOMIC DNA]</scope>
    <source>
        <tissue evidence="2">Muscle</tissue>
    </source>
</reference>
<feature type="compositionally biased region" description="Basic and acidic residues" evidence="1">
    <location>
        <begin position="82"/>
        <end position="108"/>
    </location>
</feature>
<gene>
    <name evidence="2" type="ORF">EYF80_045212</name>
</gene>
<dbReference type="AlphaFoldDB" id="A0A4Z2FUL4"/>
<keyword evidence="3" id="KW-1185">Reference proteome</keyword>
<sequence length="108" mass="12364">MSAADEEVEEEERKQGYVVMDRSGEEGRKQEDEEERAERIMPLPPSPAKWRRMITYPEVSSIAMEIPEGARVPEIRAQNIPVREERGGEGRREEASGGRQRHDEMSPA</sequence>
<feature type="compositionally biased region" description="Basic and acidic residues" evidence="1">
    <location>
        <begin position="22"/>
        <end position="39"/>
    </location>
</feature>